<dbReference type="GO" id="GO:0000271">
    <property type="term" value="P:polysaccharide biosynthetic process"/>
    <property type="evidence" value="ECO:0007669"/>
    <property type="project" value="TreeGrafter"/>
</dbReference>
<sequence>MSPNLDKEKLAIEGGKPIKTTPAIPMFPGGLEIGEEEKQAVLEVLDNKYLFRYYGPGEYPSRVKMLEEEFSGKIGIKHSLAVNSCTSALITALVAVGVGPGDEVIVPGYTFFASCAAILAAKAIPVIAEVDNSLTIDPIDLEKKITPQTKAVIPVHMRGVPCNMDRILSIAKKHNLKVIEDVAQACGGSYKGKYLGSLGDCNTFSFQFHKIITAGEGGMITTDSDLYFDRAQAYHDTAACWRPGGPAKRFVSARYQGELFPGVNFRMSELIGAVMLAQLHKLDGILNRMRKNKSRIKNGISDIPGIELRHLHDPAGDTGISLVFFLENGQLAEKFASALKAEGVEASSIFNKGIPDWHIYSHWEMIMNKWTPTSEGCPYTCPYHKGSVPNYNREMCPQTLALLDRSVHLDIPPQMSEEDCDLTVEAIRKVARAYL</sequence>
<evidence type="ECO:0000256" key="4">
    <source>
        <dbReference type="RuleBase" id="RU004508"/>
    </source>
</evidence>
<dbReference type="GO" id="GO:0099620">
    <property type="term" value="F:UDP-4-amino-4-deoxy-L-arabinose aminotransferase"/>
    <property type="evidence" value="ECO:0007669"/>
    <property type="project" value="UniProtKB-EC"/>
</dbReference>
<protein>
    <submittedName>
        <fullName evidence="5">UDP-4-amino-4-deoxy-L-arabinose--oxoglutarate aminotransferase</fullName>
        <ecNumber evidence="5">2.6.1.87</ecNumber>
    </submittedName>
</protein>
<dbReference type="Proteomes" id="UP000485569">
    <property type="component" value="Unassembled WGS sequence"/>
</dbReference>
<dbReference type="InterPro" id="IPR015424">
    <property type="entry name" value="PyrdxlP-dep_Trfase"/>
</dbReference>
<reference evidence="5" key="1">
    <citation type="submission" date="2017-02" db="EMBL/GenBank/DDBJ databases">
        <title>Delving into the versatile metabolic prowess of the omnipresent phylum Bacteroidetes.</title>
        <authorList>
            <person name="Nobu M.K."/>
            <person name="Mei R."/>
            <person name="Narihiro T."/>
            <person name="Kuroda K."/>
            <person name="Liu W.-T."/>
        </authorList>
    </citation>
    <scope>NUCLEOTIDE SEQUENCE</scope>
    <source>
        <strain evidence="5">ADurb.Bin276</strain>
    </source>
</reference>
<dbReference type="InterPro" id="IPR015421">
    <property type="entry name" value="PyrdxlP-dep_Trfase_major"/>
</dbReference>
<proteinExistence type="inferred from homology"/>
<feature type="active site" description="Proton acceptor" evidence="2">
    <location>
        <position position="210"/>
    </location>
</feature>
<dbReference type="InterPro" id="IPR015422">
    <property type="entry name" value="PyrdxlP-dep_Trfase_small"/>
</dbReference>
<organism evidence="5">
    <name type="scientific">Candidatus Atribacter allofermentans</name>
    <dbReference type="NCBI Taxonomy" id="1852833"/>
    <lineage>
        <taxon>Bacteria</taxon>
        <taxon>Pseudomonadati</taxon>
        <taxon>Atribacterota</taxon>
        <taxon>Atribacteria</taxon>
        <taxon>Atribacterales</taxon>
        <taxon>Atribacteraceae</taxon>
        <taxon>Atribacter</taxon>
    </lineage>
</organism>
<dbReference type="Pfam" id="PF01041">
    <property type="entry name" value="DegT_DnrJ_EryC1"/>
    <property type="match status" value="1"/>
</dbReference>
<feature type="modified residue" description="N6-(pyridoxal phosphate)lysine" evidence="3">
    <location>
        <position position="210"/>
    </location>
</feature>
<dbReference type="SUPFAM" id="SSF53383">
    <property type="entry name" value="PLP-dependent transferases"/>
    <property type="match status" value="1"/>
</dbReference>
<dbReference type="PANTHER" id="PTHR30244:SF34">
    <property type="entry name" value="DTDP-4-AMINO-4,6-DIDEOXYGALACTOSE TRANSAMINASE"/>
    <property type="match status" value="1"/>
</dbReference>
<evidence type="ECO:0000256" key="2">
    <source>
        <dbReference type="PIRSR" id="PIRSR000390-1"/>
    </source>
</evidence>
<dbReference type="PIRSF" id="PIRSF000390">
    <property type="entry name" value="PLP_StrS"/>
    <property type="match status" value="1"/>
</dbReference>
<comment type="similarity">
    <text evidence="1 4">Belongs to the DegT/DnrJ/EryC1 family.</text>
</comment>
<dbReference type="InterPro" id="IPR000653">
    <property type="entry name" value="DegT/StrS_aminotransferase"/>
</dbReference>
<dbReference type="AlphaFoldDB" id="A0A1V5SU29"/>
<dbReference type="CDD" id="cd00616">
    <property type="entry name" value="AHBA_syn"/>
    <property type="match status" value="1"/>
</dbReference>
<dbReference type="EMBL" id="MWBQ01000081">
    <property type="protein sequence ID" value="OQA58039.1"/>
    <property type="molecule type" value="Genomic_DNA"/>
</dbReference>
<comment type="caution">
    <text evidence="5">The sequence shown here is derived from an EMBL/GenBank/DDBJ whole genome shotgun (WGS) entry which is preliminary data.</text>
</comment>
<dbReference type="Gene3D" id="3.90.1150.10">
    <property type="entry name" value="Aspartate Aminotransferase, domain 1"/>
    <property type="match status" value="1"/>
</dbReference>
<keyword evidence="5" id="KW-0032">Aminotransferase</keyword>
<gene>
    <name evidence="5" type="primary">arnB</name>
    <name evidence="5" type="ORF">BWY41_01140</name>
</gene>
<dbReference type="GO" id="GO:0030170">
    <property type="term" value="F:pyridoxal phosphate binding"/>
    <property type="evidence" value="ECO:0007669"/>
    <property type="project" value="TreeGrafter"/>
</dbReference>
<evidence type="ECO:0000256" key="1">
    <source>
        <dbReference type="ARBA" id="ARBA00037999"/>
    </source>
</evidence>
<dbReference type="Gene3D" id="3.40.640.10">
    <property type="entry name" value="Type I PLP-dependent aspartate aminotransferase-like (Major domain)"/>
    <property type="match status" value="1"/>
</dbReference>
<dbReference type="PANTHER" id="PTHR30244">
    <property type="entry name" value="TRANSAMINASE"/>
    <property type="match status" value="1"/>
</dbReference>
<evidence type="ECO:0000256" key="3">
    <source>
        <dbReference type="PIRSR" id="PIRSR000390-2"/>
    </source>
</evidence>
<dbReference type="EC" id="2.6.1.87" evidence="5"/>
<accession>A0A1V5SU29</accession>
<evidence type="ECO:0000313" key="5">
    <source>
        <dbReference type="EMBL" id="OQA58039.1"/>
    </source>
</evidence>
<name>A0A1V5SU29_9BACT</name>
<keyword evidence="3 4" id="KW-0663">Pyridoxal phosphate</keyword>
<keyword evidence="5" id="KW-0808">Transferase</keyword>